<organism evidence="2 3">
    <name type="scientific">Candidatus Paracaedimonas acanthamoebae</name>
    <dbReference type="NCBI Taxonomy" id="244581"/>
    <lineage>
        <taxon>Bacteria</taxon>
        <taxon>Pseudomonadati</taxon>
        <taxon>Pseudomonadota</taxon>
        <taxon>Alphaproteobacteria</taxon>
        <taxon>Holosporales</taxon>
        <taxon>Caedimonadaceae</taxon>
        <taxon>Candidatus Paracaedimonas</taxon>
    </lineage>
</organism>
<dbReference type="AlphaFoldDB" id="A0A8J7TUG5"/>
<name>A0A8J7TUG5_9PROT</name>
<dbReference type="Proteomes" id="UP000664414">
    <property type="component" value="Unassembled WGS sequence"/>
</dbReference>
<proteinExistence type="predicted"/>
<keyword evidence="1" id="KW-0472">Membrane</keyword>
<dbReference type="InterPro" id="IPR018666">
    <property type="entry name" value="DUF2125"/>
</dbReference>
<protein>
    <submittedName>
        <fullName evidence="2">DUF2125 domain-containing protein</fullName>
    </submittedName>
</protein>
<gene>
    <name evidence="2" type="ORF">J0H12_04430</name>
</gene>
<reference evidence="2" key="1">
    <citation type="submission" date="2021-02" db="EMBL/GenBank/DDBJ databases">
        <title>Thiocyanate and organic carbon inputs drive convergent selection for specific autotrophic Afipia and Thiobacillus strains within complex microbiomes.</title>
        <authorList>
            <person name="Huddy R.J."/>
            <person name="Sachdeva R."/>
            <person name="Kadzinga F."/>
            <person name="Kantor R.S."/>
            <person name="Harrison S.T.L."/>
            <person name="Banfield J.F."/>
        </authorList>
    </citation>
    <scope>NUCLEOTIDE SEQUENCE</scope>
    <source>
        <strain evidence="2">SCN18_10_11_15_R4_P_38_20</strain>
    </source>
</reference>
<evidence type="ECO:0000313" key="2">
    <source>
        <dbReference type="EMBL" id="MBN9413152.1"/>
    </source>
</evidence>
<evidence type="ECO:0000256" key="1">
    <source>
        <dbReference type="SAM" id="Phobius"/>
    </source>
</evidence>
<feature type="transmembrane region" description="Helical" evidence="1">
    <location>
        <begin position="12"/>
        <end position="33"/>
    </location>
</feature>
<keyword evidence="1" id="KW-1133">Transmembrane helix</keyword>
<dbReference type="Pfam" id="PF09898">
    <property type="entry name" value="DUF2125"/>
    <property type="match status" value="1"/>
</dbReference>
<comment type="caution">
    <text evidence="2">The sequence shown here is derived from an EMBL/GenBank/DDBJ whole genome shotgun (WGS) entry which is preliminary data.</text>
</comment>
<dbReference type="EMBL" id="JAFKGL010000017">
    <property type="protein sequence ID" value="MBN9413152.1"/>
    <property type="molecule type" value="Genomic_DNA"/>
</dbReference>
<evidence type="ECO:0000313" key="3">
    <source>
        <dbReference type="Proteomes" id="UP000664414"/>
    </source>
</evidence>
<sequence length="370" mass="41775">MKLSQFSKRRPLLAPISIIILLLLFGGYIYVWFKQARFLEERVHHEINLLKTNQETTFDHEGVKVTGFPWKLEIKIHQPRLTSTHRGSGILQIDGFLEVESAVWSPSTITVNAHGKTKFIYTPKPQQAPLMLEFEDFQGSFKIHPQGYTLKNLQLYDLHLKMLENRVNIEEFTLTALPPEKTILPTLSKTILTASHEQTLPKINRSSSFALKIYRMRINDHTTTKLPSLVKSLDAIVHLEETFNLLAANPFKEWTDSGGAFEIEKFSFDCGSLKGEGNGTLAFDHDSQPLAAFSATFSGLETLLDQLTQAKMIRKNVSLIARLSLGLLQDKSTSRDEAPRHTIALSLQKGDLSMGPLTLAKLPKLKWPSQ</sequence>
<accession>A0A8J7TUG5</accession>
<keyword evidence="1" id="KW-0812">Transmembrane</keyword>